<gene>
    <name evidence="2" type="ORF">ASB62_08090</name>
</gene>
<feature type="domain" description="Haem-binding" evidence="1">
    <location>
        <begin position="14"/>
        <end position="143"/>
    </location>
</feature>
<dbReference type="InterPro" id="IPR025992">
    <property type="entry name" value="Haem-bd"/>
</dbReference>
<comment type="caution">
    <text evidence="2">The sequence shown here is derived from an EMBL/GenBank/DDBJ whole genome shotgun (WGS) entry which is preliminary data.</text>
</comment>
<evidence type="ECO:0000259" key="1">
    <source>
        <dbReference type="SMART" id="SM01235"/>
    </source>
</evidence>
<name>A0A117MJZ4_CHLLI</name>
<dbReference type="OrthoDB" id="196738at2"/>
<dbReference type="EMBL" id="LMBR01000208">
    <property type="protein sequence ID" value="KUL21399.1"/>
    <property type="molecule type" value="Genomic_DNA"/>
</dbReference>
<keyword evidence="3" id="KW-1185">Reference proteome</keyword>
<dbReference type="AlphaFoldDB" id="A0A117MJZ4"/>
<dbReference type="Proteomes" id="UP000053937">
    <property type="component" value="Unassembled WGS sequence"/>
</dbReference>
<dbReference type="SMART" id="SM01235">
    <property type="entry name" value="Haem_bd"/>
    <property type="match status" value="1"/>
</dbReference>
<dbReference type="Pfam" id="PF14376">
    <property type="entry name" value="Haem_bd"/>
    <property type="match status" value="1"/>
</dbReference>
<organism evidence="2 3">
    <name type="scientific">Chlorobium limicola</name>
    <dbReference type="NCBI Taxonomy" id="1092"/>
    <lineage>
        <taxon>Bacteria</taxon>
        <taxon>Pseudomonadati</taxon>
        <taxon>Chlorobiota</taxon>
        <taxon>Chlorobiia</taxon>
        <taxon>Chlorobiales</taxon>
        <taxon>Chlorobiaceae</taxon>
        <taxon>Chlorobium/Pelodictyon group</taxon>
        <taxon>Chlorobium</taxon>
    </lineage>
</organism>
<sequence>MNEHSLKTAASWLILTLIIMQFIPLNRINPPENNPLTAPAEIVTILKKSCYDCHSHQTRWPAPAYIAPVSWAANAKVAAGRRALNFSRWRDIDSETAALRMHAIRKTVLDGTIHEQLYYRWKPASRLTEEERIVLLKWVDNYGREQQTGFKNSGNTLQDKSF</sequence>
<protein>
    <recommendedName>
        <fullName evidence="1">Haem-binding domain-containing protein</fullName>
    </recommendedName>
</protein>
<reference evidence="2 3" key="1">
    <citation type="submission" date="2015-10" db="EMBL/GenBank/DDBJ databases">
        <title>Draft Genome Sequence of Chlorobium limicola strain Frasassi Growing under Artificial Lighting in the Frasassi Cave System.</title>
        <authorList>
            <person name="Mansor M."/>
            <person name="Macalady J."/>
        </authorList>
    </citation>
    <scope>NUCLEOTIDE SEQUENCE [LARGE SCALE GENOMIC DNA]</scope>
    <source>
        <strain evidence="2 3">Frasassi</strain>
    </source>
</reference>
<accession>A0A117MJZ4</accession>
<dbReference type="RefSeq" id="WP_059139392.1">
    <property type="nucleotide sequence ID" value="NZ_LMBR01000208.1"/>
</dbReference>
<proteinExistence type="predicted"/>
<evidence type="ECO:0000313" key="3">
    <source>
        <dbReference type="Proteomes" id="UP000053937"/>
    </source>
</evidence>
<evidence type="ECO:0000313" key="2">
    <source>
        <dbReference type="EMBL" id="KUL21399.1"/>
    </source>
</evidence>